<dbReference type="GeneID" id="54470376"/>
<gene>
    <name evidence="2" type="ORF">BDY17DRAFT_127178</name>
</gene>
<feature type="signal peptide" evidence="1">
    <location>
        <begin position="1"/>
        <end position="25"/>
    </location>
</feature>
<sequence length="72" mass="7781">MSALFSFYHVGIVVLFLCTTHHTHTDHLTDANTLACSGDRRASTPACRPVPAFIPLTTSDSTPHPTCLDLSL</sequence>
<dbReference type="AlphaFoldDB" id="A0A6A6PXA2"/>
<feature type="chain" id="PRO_5025626717" description="Secreted protein" evidence="1">
    <location>
        <begin position="26"/>
        <end position="72"/>
    </location>
</feature>
<keyword evidence="1" id="KW-0732">Signal</keyword>
<evidence type="ECO:0000313" key="3">
    <source>
        <dbReference type="Proteomes" id="UP000799767"/>
    </source>
</evidence>
<protein>
    <recommendedName>
        <fullName evidence="4">Secreted protein</fullName>
    </recommendedName>
</protein>
<name>A0A6A6PXA2_9PEZI</name>
<organism evidence="2 3">
    <name type="scientific">Neohortaea acidophila</name>
    <dbReference type="NCBI Taxonomy" id="245834"/>
    <lineage>
        <taxon>Eukaryota</taxon>
        <taxon>Fungi</taxon>
        <taxon>Dikarya</taxon>
        <taxon>Ascomycota</taxon>
        <taxon>Pezizomycotina</taxon>
        <taxon>Dothideomycetes</taxon>
        <taxon>Dothideomycetidae</taxon>
        <taxon>Mycosphaerellales</taxon>
        <taxon>Teratosphaeriaceae</taxon>
        <taxon>Neohortaea</taxon>
    </lineage>
</organism>
<proteinExistence type="predicted"/>
<dbReference type="RefSeq" id="XP_033590955.1">
    <property type="nucleotide sequence ID" value="XM_033729374.1"/>
</dbReference>
<evidence type="ECO:0008006" key="4">
    <source>
        <dbReference type="Google" id="ProtNLM"/>
    </source>
</evidence>
<reference evidence="2" key="1">
    <citation type="journal article" date="2020" name="Stud. Mycol.">
        <title>101 Dothideomycetes genomes: a test case for predicting lifestyles and emergence of pathogens.</title>
        <authorList>
            <person name="Haridas S."/>
            <person name="Albert R."/>
            <person name="Binder M."/>
            <person name="Bloem J."/>
            <person name="Labutti K."/>
            <person name="Salamov A."/>
            <person name="Andreopoulos B."/>
            <person name="Baker S."/>
            <person name="Barry K."/>
            <person name="Bills G."/>
            <person name="Bluhm B."/>
            <person name="Cannon C."/>
            <person name="Castanera R."/>
            <person name="Culley D."/>
            <person name="Daum C."/>
            <person name="Ezra D."/>
            <person name="Gonzalez J."/>
            <person name="Henrissat B."/>
            <person name="Kuo A."/>
            <person name="Liang C."/>
            <person name="Lipzen A."/>
            <person name="Lutzoni F."/>
            <person name="Magnuson J."/>
            <person name="Mondo S."/>
            <person name="Nolan M."/>
            <person name="Ohm R."/>
            <person name="Pangilinan J."/>
            <person name="Park H.-J."/>
            <person name="Ramirez L."/>
            <person name="Alfaro M."/>
            <person name="Sun H."/>
            <person name="Tritt A."/>
            <person name="Yoshinaga Y."/>
            <person name="Zwiers L.-H."/>
            <person name="Turgeon B."/>
            <person name="Goodwin S."/>
            <person name="Spatafora J."/>
            <person name="Crous P."/>
            <person name="Grigoriev I."/>
        </authorList>
    </citation>
    <scope>NUCLEOTIDE SEQUENCE</scope>
    <source>
        <strain evidence="2">CBS 113389</strain>
    </source>
</reference>
<accession>A0A6A6PXA2</accession>
<dbReference type="EMBL" id="MU001634">
    <property type="protein sequence ID" value="KAF2484386.1"/>
    <property type="molecule type" value="Genomic_DNA"/>
</dbReference>
<keyword evidence="3" id="KW-1185">Reference proteome</keyword>
<evidence type="ECO:0000256" key="1">
    <source>
        <dbReference type="SAM" id="SignalP"/>
    </source>
</evidence>
<dbReference type="Proteomes" id="UP000799767">
    <property type="component" value="Unassembled WGS sequence"/>
</dbReference>
<evidence type="ECO:0000313" key="2">
    <source>
        <dbReference type="EMBL" id="KAF2484386.1"/>
    </source>
</evidence>